<protein>
    <submittedName>
        <fullName evidence="2">Uncharacterized protein</fullName>
    </submittedName>
</protein>
<sequence length="89" mass="10638">MVQFERKRNTFWNWKYAVLLLLLPLGFYLVSLREGIGEIQHMIFVVLIIWLAIAGVFGLTNRWDRLQVYGYLYLFSSLLFSFLGLVFIW</sequence>
<name>A0A845DTE9_9BACI</name>
<feature type="transmembrane region" description="Helical" evidence="1">
    <location>
        <begin position="12"/>
        <end position="30"/>
    </location>
</feature>
<dbReference type="EMBL" id="WMET01000001">
    <property type="protein sequence ID" value="MYL20099.1"/>
    <property type="molecule type" value="Genomic_DNA"/>
</dbReference>
<dbReference type="AlphaFoldDB" id="A0A845DTE9"/>
<keyword evidence="1" id="KW-0812">Transmembrane</keyword>
<accession>A0A845DTE9</accession>
<proteinExistence type="predicted"/>
<feature type="transmembrane region" description="Helical" evidence="1">
    <location>
        <begin position="42"/>
        <end position="59"/>
    </location>
</feature>
<evidence type="ECO:0000313" key="2">
    <source>
        <dbReference type="EMBL" id="MYL20099.1"/>
    </source>
</evidence>
<comment type="caution">
    <text evidence="2">The sequence shown here is derived from an EMBL/GenBank/DDBJ whole genome shotgun (WGS) entry which is preliminary data.</text>
</comment>
<evidence type="ECO:0000256" key="1">
    <source>
        <dbReference type="SAM" id="Phobius"/>
    </source>
</evidence>
<evidence type="ECO:0000313" key="3">
    <source>
        <dbReference type="Proteomes" id="UP000460949"/>
    </source>
</evidence>
<feature type="transmembrane region" description="Helical" evidence="1">
    <location>
        <begin position="71"/>
        <end position="88"/>
    </location>
</feature>
<dbReference type="Proteomes" id="UP000460949">
    <property type="component" value="Unassembled WGS sequence"/>
</dbReference>
<keyword evidence="1" id="KW-0472">Membrane</keyword>
<keyword evidence="1" id="KW-1133">Transmembrane helix</keyword>
<organism evidence="2 3">
    <name type="scientific">Halobacillus litoralis</name>
    <dbReference type="NCBI Taxonomy" id="45668"/>
    <lineage>
        <taxon>Bacteria</taxon>
        <taxon>Bacillati</taxon>
        <taxon>Bacillota</taxon>
        <taxon>Bacilli</taxon>
        <taxon>Bacillales</taxon>
        <taxon>Bacillaceae</taxon>
        <taxon>Halobacillus</taxon>
    </lineage>
</organism>
<reference evidence="2 3" key="1">
    <citation type="submission" date="2019-11" db="EMBL/GenBank/DDBJ databases">
        <title>Genome sequences of 17 halophilic strains isolated from different environments.</title>
        <authorList>
            <person name="Furrow R.E."/>
        </authorList>
    </citation>
    <scope>NUCLEOTIDE SEQUENCE [LARGE SCALE GENOMIC DNA]</scope>
    <source>
        <strain evidence="2 3">22511_23_Filter</strain>
    </source>
</reference>
<dbReference type="RefSeq" id="WP_160836408.1">
    <property type="nucleotide sequence ID" value="NZ_JAIVAK010000002.1"/>
</dbReference>
<dbReference type="OrthoDB" id="2970312at2"/>
<gene>
    <name evidence="2" type="ORF">GLW04_09390</name>
</gene>